<protein>
    <recommendedName>
        <fullName evidence="7">Profilin</fullName>
    </recommendedName>
</protein>
<keyword evidence="3" id="KW-0963">Cytoplasm</keyword>
<name>A0A1V6V5X5_9EURO</name>
<dbReference type="PRINTS" id="PR01640">
    <property type="entry name" value="PROFILINPLNT"/>
</dbReference>
<dbReference type="Gene3D" id="3.30.450.30">
    <property type="entry name" value="Dynein light chain 2a, cytoplasmic"/>
    <property type="match status" value="1"/>
</dbReference>
<keyword evidence="5 6" id="KW-0206">Cytoskeleton</keyword>
<gene>
    <name evidence="8" type="ORF">PENCOP_c001G05952</name>
</gene>
<sequence length="132" mass="14124">MSWQDYVDTILVGSGHIDKAAIISAAGDSIWAASPDFQLKPEEMKDCALLASGDSSAKDKAIKSGLRIGGMFYFILHIADDGLILAKFGNSGVAVAKGKQAVIIGHHDERQNPSEAVSVVARLADFLKYKDF</sequence>
<dbReference type="GO" id="GO:0005856">
    <property type="term" value="C:cytoskeleton"/>
    <property type="evidence" value="ECO:0007669"/>
    <property type="project" value="UniProtKB-SubCell"/>
</dbReference>
<comment type="similarity">
    <text evidence="2 7">Belongs to the profilin family.</text>
</comment>
<evidence type="ECO:0000256" key="2">
    <source>
        <dbReference type="ARBA" id="ARBA00010058"/>
    </source>
</evidence>
<evidence type="ECO:0000256" key="4">
    <source>
        <dbReference type="ARBA" id="ARBA00023203"/>
    </source>
</evidence>
<dbReference type="InterPro" id="IPR027310">
    <property type="entry name" value="Profilin_CS"/>
</dbReference>
<evidence type="ECO:0000313" key="8">
    <source>
        <dbReference type="EMBL" id="OQE46095.1"/>
    </source>
</evidence>
<dbReference type="Proteomes" id="UP000191500">
    <property type="component" value="Unassembled WGS sequence"/>
</dbReference>
<dbReference type="PROSITE" id="PS00414">
    <property type="entry name" value="PROFILIN"/>
    <property type="match status" value="1"/>
</dbReference>
<dbReference type="SMART" id="SM00392">
    <property type="entry name" value="PROF"/>
    <property type="match status" value="1"/>
</dbReference>
<comment type="caution">
    <text evidence="8">The sequence shown here is derived from an EMBL/GenBank/DDBJ whole genome shotgun (WGS) entry which is preliminary data.</text>
</comment>
<evidence type="ECO:0000256" key="3">
    <source>
        <dbReference type="ARBA" id="ARBA00022490"/>
    </source>
</evidence>
<comment type="subcellular location">
    <subcellularLocation>
        <location evidence="1">Cytoplasm</location>
        <location evidence="1">Cytoskeleton</location>
    </subcellularLocation>
</comment>
<keyword evidence="4 7" id="KW-0009">Actin-binding</keyword>
<accession>A0A1V6V5X5</accession>
<comment type="function">
    <text evidence="6">Binds to actin and affects the structure of the cytoskeleton. At high concentrations, profilin prevents the polymerization of actin, whereas it enhances it at low concentrations.</text>
</comment>
<dbReference type="Pfam" id="PF00235">
    <property type="entry name" value="Profilin"/>
    <property type="match status" value="1"/>
</dbReference>
<dbReference type="EMBL" id="MDDG01000001">
    <property type="protein sequence ID" value="OQE46095.1"/>
    <property type="molecule type" value="Genomic_DNA"/>
</dbReference>
<evidence type="ECO:0000313" key="9">
    <source>
        <dbReference type="Proteomes" id="UP000191500"/>
    </source>
</evidence>
<dbReference type="GO" id="GO:0003785">
    <property type="term" value="F:actin monomer binding"/>
    <property type="evidence" value="ECO:0007669"/>
    <property type="project" value="TreeGrafter"/>
</dbReference>
<evidence type="ECO:0000256" key="6">
    <source>
        <dbReference type="RuleBase" id="RU003908"/>
    </source>
</evidence>
<keyword evidence="9" id="KW-1185">Reference proteome</keyword>
<dbReference type="PANTHER" id="PTHR11604">
    <property type="entry name" value="PROFILIN"/>
    <property type="match status" value="1"/>
</dbReference>
<reference evidence="9" key="1">
    <citation type="journal article" date="2017" name="Nat. Microbiol.">
        <title>Global analysis of biosynthetic gene clusters reveals vast potential of secondary metabolite production in Penicillium species.</title>
        <authorList>
            <person name="Nielsen J.C."/>
            <person name="Grijseels S."/>
            <person name="Prigent S."/>
            <person name="Ji B."/>
            <person name="Dainat J."/>
            <person name="Nielsen K.F."/>
            <person name="Frisvad J.C."/>
            <person name="Workman M."/>
            <person name="Nielsen J."/>
        </authorList>
    </citation>
    <scope>NUCLEOTIDE SEQUENCE [LARGE SCALE GENOMIC DNA]</scope>
    <source>
        <strain evidence="9">IBT 31321</strain>
    </source>
</reference>
<organism evidence="8 9">
    <name type="scientific">Penicillium coprophilum</name>
    <dbReference type="NCBI Taxonomy" id="36646"/>
    <lineage>
        <taxon>Eukaryota</taxon>
        <taxon>Fungi</taxon>
        <taxon>Dikarya</taxon>
        <taxon>Ascomycota</taxon>
        <taxon>Pezizomycotina</taxon>
        <taxon>Eurotiomycetes</taxon>
        <taxon>Eurotiomycetidae</taxon>
        <taxon>Eurotiales</taxon>
        <taxon>Aspergillaceae</taxon>
        <taxon>Penicillium</taxon>
    </lineage>
</organism>
<dbReference type="InterPro" id="IPR005455">
    <property type="entry name" value="PFN_euk"/>
</dbReference>
<dbReference type="STRING" id="36646.A0A1V6V5X5"/>
<dbReference type="PRINTS" id="PR00392">
    <property type="entry name" value="PROFILIN"/>
</dbReference>
<dbReference type="InterPro" id="IPR036140">
    <property type="entry name" value="PFN_sf"/>
</dbReference>
<dbReference type="CDD" id="cd00148">
    <property type="entry name" value="PROF"/>
    <property type="match status" value="1"/>
</dbReference>
<dbReference type="SUPFAM" id="SSF55770">
    <property type="entry name" value="Profilin (actin-binding protein)"/>
    <property type="match status" value="1"/>
</dbReference>
<proteinExistence type="inferred from homology"/>
<evidence type="ECO:0000256" key="7">
    <source>
        <dbReference type="RuleBase" id="RU003909"/>
    </source>
</evidence>
<dbReference type="GO" id="GO:0005938">
    <property type="term" value="C:cell cortex"/>
    <property type="evidence" value="ECO:0007669"/>
    <property type="project" value="TreeGrafter"/>
</dbReference>
<dbReference type="InterPro" id="IPR048278">
    <property type="entry name" value="PFN"/>
</dbReference>
<dbReference type="AlphaFoldDB" id="A0A1V6V5X5"/>
<evidence type="ECO:0000256" key="5">
    <source>
        <dbReference type="ARBA" id="ARBA00023212"/>
    </source>
</evidence>
<comment type="subunit">
    <text evidence="6">Occurs in many kinds of cells as a complex with monomeric actin in a 1:1 ratio.</text>
</comment>
<dbReference type="PANTHER" id="PTHR11604:SF0">
    <property type="entry name" value="PROFILIN"/>
    <property type="match status" value="1"/>
</dbReference>
<evidence type="ECO:0000256" key="1">
    <source>
        <dbReference type="ARBA" id="ARBA00004245"/>
    </source>
</evidence>